<dbReference type="PANTHER" id="PTHR36919">
    <property type="entry name" value="BLR1215 PROTEIN"/>
    <property type="match status" value="1"/>
</dbReference>
<feature type="domain" description="DUF2147" evidence="1">
    <location>
        <begin position="41"/>
        <end position="137"/>
    </location>
</feature>
<proteinExistence type="predicted"/>
<reference evidence="2" key="1">
    <citation type="submission" date="2023-07" db="EMBL/GenBank/DDBJ databases">
        <authorList>
            <person name="Pelsma A.J. K."/>
        </authorList>
    </citation>
    <scope>NUCLEOTIDE SEQUENCE</scope>
</reference>
<organism evidence="2">
    <name type="scientific">freshwater sediment metagenome</name>
    <dbReference type="NCBI Taxonomy" id="556182"/>
    <lineage>
        <taxon>unclassified sequences</taxon>
        <taxon>metagenomes</taxon>
        <taxon>ecological metagenomes</taxon>
    </lineage>
</organism>
<dbReference type="Gene3D" id="2.40.128.520">
    <property type="match status" value="1"/>
</dbReference>
<dbReference type="EMBL" id="OY288114">
    <property type="protein sequence ID" value="CAJ0881542.1"/>
    <property type="molecule type" value="Genomic_DNA"/>
</dbReference>
<accession>A0AA48M1M1</accession>
<dbReference type="AlphaFoldDB" id="A0AA48M1M1"/>
<dbReference type="InterPro" id="IPR019223">
    <property type="entry name" value="DUF2147"/>
</dbReference>
<dbReference type="Pfam" id="PF09917">
    <property type="entry name" value="DUF2147"/>
    <property type="match status" value="1"/>
</dbReference>
<evidence type="ECO:0000259" key="1">
    <source>
        <dbReference type="Pfam" id="PF09917"/>
    </source>
</evidence>
<protein>
    <recommendedName>
        <fullName evidence="1">DUF2147 domain-containing protein</fullName>
    </recommendedName>
</protein>
<evidence type="ECO:0000313" key="2">
    <source>
        <dbReference type="EMBL" id="CAJ0881542.1"/>
    </source>
</evidence>
<dbReference type="PANTHER" id="PTHR36919:SF2">
    <property type="entry name" value="BLL6627 PROTEIN"/>
    <property type="match status" value="1"/>
</dbReference>
<gene>
    <name evidence="2" type="ORF">AMST5_03255</name>
</gene>
<name>A0AA48M1M1_9ZZZZ</name>
<sequence length="158" mass="16616">MKRMSVFDLFARLATLATVAAALAVLAAPAGAVSGANDPHGVWLRPEGGEQFSFYDCDGGLLCAKLVSVAKPEDAKSIGTVILRGASKNGPNEWKGKLYNAEDGKTYEGFVILRSANELRLKGCLWGVLCSGETWTRVAAAPATKARGNDAKAEATTQ</sequence>